<dbReference type="Proteomes" id="UP001496674">
    <property type="component" value="Chromosome"/>
</dbReference>
<accession>A0ABN6ZBS8</accession>
<protein>
    <submittedName>
        <fullName evidence="1">Uncharacterized protein</fullName>
    </submittedName>
</protein>
<gene>
    <name evidence="1" type="ORF">BSYN_13410</name>
</gene>
<evidence type="ECO:0000313" key="2">
    <source>
        <dbReference type="Proteomes" id="UP001496674"/>
    </source>
</evidence>
<sequence length="92" mass="10852">MEMNEKDKSIYQAIDEILWRDWDPIGVNDNEDIRDEYQSYTPHIFSLKKQGADIHKIAQHLYQFETINMGMTGNKELVLNHCKTIAQKILDL</sequence>
<keyword evidence="2" id="KW-1185">Reference proteome</keyword>
<organism evidence="1 2">
    <name type="scientific">Bacteroides sedimenti</name>
    <dbReference type="NCBI Taxonomy" id="2136147"/>
    <lineage>
        <taxon>Bacteria</taxon>
        <taxon>Pseudomonadati</taxon>
        <taxon>Bacteroidota</taxon>
        <taxon>Bacteroidia</taxon>
        <taxon>Bacteroidales</taxon>
        <taxon>Bacteroidaceae</taxon>
        <taxon>Bacteroides</taxon>
    </lineage>
</organism>
<dbReference type="RefSeq" id="WP_353334278.1">
    <property type="nucleotide sequence ID" value="NZ_AP028055.1"/>
</dbReference>
<evidence type="ECO:0000313" key="1">
    <source>
        <dbReference type="EMBL" id="BEG99076.1"/>
    </source>
</evidence>
<reference evidence="1 2" key="1">
    <citation type="submission" date="2023-04" db="EMBL/GenBank/DDBJ databases">
        <title>Draft genome sequence of acteroides sedimenti strain YN3PY1.</title>
        <authorList>
            <person name="Yoshida N."/>
        </authorList>
    </citation>
    <scope>NUCLEOTIDE SEQUENCE [LARGE SCALE GENOMIC DNA]</scope>
    <source>
        <strain evidence="1 2">YN3PY1</strain>
    </source>
</reference>
<name>A0ABN6ZBS8_9BACE</name>
<dbReference type="EMBL" id="AP028055">
    <property type="protein sequence ID" value="BEG99076.1"/>
    <property type="molecule type" value="Genomic_DNA"/>
</dbReference>
<proteinExistence type="predicted"/>